<comment type="caution">
    <text evidence="3">The sequence shown here is derived from an EMBL/GenBank/DDBJ whole genome shotgun (WGS) entry which is preliminary data.</text>
</comment>
<keyword evidence="2" id="KW-0472">Membrane</keyword>
<sequence>MPPQPDQEPDHWQDDTVSFRLDASASEHAHLNQAGRDQHFHITLPLIGVAVIVAVLAGLFYQPLGQWVGSLTASSSPSPSAAKNVVIHWTPSPPPAPSPPPVPPPPPTPPLPPPPSPTPPPEPPPTPSPPPDPVDVAFRSVQTGECVSNYLTGMGSLWSSDVPVVVDCRGGSAYYRVTAATTTQASCPTQYGQTSLGHTNGDHTTTVLCLARQFQVNQCFPANTPDYQKYDGFLEVVTNCKPAQFPPGSNVIMQITAVIPAGNKCPPLPGWHTTSWAVLDKTTQICVAAVWAVKG</sequence>
<proteinExistence type="predicted"/>
<feature type="compositionally biased region" description="Pro residues" evidence="1">
    <location>
        <begin position="91"/>
        <end position="133"/>
    </location>
</feature>
<keyword evidence="2" id="KW-0812">Transmembrane</keyword>
<evidence type="ECO:0000313" key="4">
    <source>
        <dbReference type="Proteomes" id="UP001422759"/>
    </source>
</evidence>
<dbReference type="EMBL" id="BAAANT010000040">
    <property type="protein sequence ID" value="GAA2154092.1"/>
    <property type="molecule type" value="Genomic_DNA"/>
</dbReference>
<name>A0ABP5LYH7_9ACTN</name>
<keyword evidence="4" id="KW-1185">Reference proteome</keyword>
<protein>
    <submittedName>
        <fullName evidence="3">Uncharacterized protein</fullName>
    </submittedName>
</protein>
<dbReference type="Proteomes" id="UP001422759">
    <property type="component" value="Unassembled WGS sequence"/>
</dbReference>
<organism evidence="3 4">
    <name type="scientific">Kitasatospora kazusensis</name>
    <dbReference type="NCBI Taxonomy" id="407974"/>
    <lineage>
        <taxon>Bacteria</taxon>
        <taxon>Bacillati</taxon>
        <taxon>Actinomycetota</taxon>
        <taxon>Actinomycetes</taxon>
        <taxon>Kitasatosporales</taxon>
        <taxon>Streptomycetaceae</taxon>
        <taxon>Kitasatospora</taxon>
    </lineage>
</organism>
<keyword evidence="2" id="KW-1133">Transmembrane helix</keyword>
<reference evidence="4" key="1">
    <citation type="journal article" date="2019" name="Int. J. Syst. Evol. Microbiol.">
        <title>The Global Catalogue of Microorganisms (GCM) 10K type strain sequencing project: providing services to taxonomists for standard genome sequencing and annotation.</title>
        <authorList>
            <consortium name="The Broad Institute Genomics Platform"/>
            <consortium name="The Broad Institute Genome Sequencing Center for Infectious Disease"/>
            <person name="Wu L."/>
            <person name="Ma J."/>
        </authorList>
    </citation>
    <scope>NUCLEOTIDE SEQUENCE [LARGE SCALE GENOMIC DNA]</scope>
    <source>
        <strain evidence="4">JCM 14560</strain>
    </source>
</reference>
<feature type="compositionally biased region" description="Low complexity" evidence="1">
    <location>
        <begin position="73"/>
        <end position="82"/>
    </location>
</feature>
<feature type="transmembrane region" description="Helical" evidence="2">
    <location>
        <begin position="40"/>
        <end position="61"/>
    </location>
</feature>
<evidence type="ECO:0000256" key="2">
    <source>
        <dbReference type="SAM" id="Phobius"/>
    </source>
</evidence>
<evidence type="ECO:0000256" key="1">
    <source>
        <dbReference type="SAM" id="MobiDB-lite"/>
    </source>
</evidence>
<evidence type="ECO:0000313" key="3">
    <source>
        <dbReference type="EMBL" id="GAA2154092.1"/>
    </source>
</evidence>
<feature type="region of interest" description="Disordered" evidence="1">
    <location>
        <begin position="72"/>
        <end position="136"/>
    </location>
</feature>
<accession>A0ABP5LYH7</accession>
<gene>
    <name evidence="3" type="ORF">GCM10009760_52670</name>
</gene>